<dbReference type="SUPFAM" id="SSF55874">
    <property type="entry name" value="ATPase domain of HSP90 chaperone/DNA topoisomerase II/histidine kinase"/>
    <property type="match status" value="1"/>
</dbReference>
<dbReference type="EC" id="2.7.13.3" evidence="2"/>
<dbReference type="Proteomes" id="UP000018418">
    <property type="component" value="Unassembled WGS sequence"/>
</dbReference>
<name>V2VR97_9GAMM</name>
<evidence type="ECO:0000313" key="7">
    <source>
        <dbReference type="EMBL" id="ESK50229.1"/>
    </source>
</evidence>
<dbReference type="PROSITE" id="PS50109">
    <property type="entry name" value="HIS_KIN"/>
    <property type="match status" value="1"/>
</dbReference>
<keyword evidence="5" id="KW-0418">Kinase</keyword>
<keyword evidence="4" id="KW-0808">Transferase</keyword>
<dbReference type="SMART" id="SM00388">
    <property type="entry name" value="HisKA"/>
    <property type="match status" value="1"/>
</dbReference>
<comment type="caution">
    <text evidence="7">The sequence shown here is derived from an EMBL/GenBank/DDBJ whole genome shotgun (WGS) entry which is preliminary data.</text>
</comment>
<evidence type="ECO:0000256" key="1">
    <source>
        <dbReference type="ARBA" id="ARBA00000085"/>
    </source>
</evidence>
<evidence type="ECO:0000259" key="6">
    <source>
        <dbReference type="PROSITE" id="PS50109"/>
    </source>
</evidence>
<dbReference type="InterPro" id="IPR005467">
    <property type="entry name" value="His_kinase_dom"/>
</dbReference>
<dbReference type="AlphaFoldDB" id="V2VR97"/>
<dbReference type="SUPFAM" id="SSF47384">
    <property type="entry name" value="Homodimeric domain of signal transducing histidine kinase"/>
    <property type="match status" value="1"/>
</dbReference>
<evidence type="ECO:0000256" key="2">
    <source>
        <dbReference type="ARBA" id="ARBA00012438"/>
    </source>
</evidence>
<evidence type="ECO:0000313" key="8">
    <source>
        <dbReference type="Proteomes" id="UP000018418"/>
    </source>
</evidence>
<dbReference type="PANTHER" id="PTHR43047:SF72">
    <property type="entry name" value="OSMOSENSING HISTIDINE PROTEIN KINASE SLN1"/>
    <property type="match status" value="1"/>
</dbReference>
<comment type="catalytic activity">
    <reaction evidence="1">
        <text>ATP + protein L-histidine = ADP + protein N-phospho-L-histidine.</text>
        <dbReference type="EC" id="2.7.13.3"/>
    </reaction>
</comment>
<dbReference type="InterPro" id="IPR003661">
    <property type="entry name" value="HisK_dim/P_dom"/>
</dbReference>
<dbReference type="InterPro" id="IPR004358">
    <property type="entry name" value="Sig_transdc_His_kin-like_C"/>
</dbReference>
<dbReference type="PANTHER" id="PTHR43047">
    <property type="entry name" value="TWO-COMPONENT HISTIDINE PROTEIN KINASE"/>
    <property type="match status" value="1"/>
</dbReference>
<dbReference type="GO" id="GO:0005886">
    <property type="term" value="C:plasma membrane"/>
    <property type="evidence" value="ECO:0007669"/>
    <property type="project" value="TreeGrafter"/>
</dbReference>
<dbReference type="GO" id="GO:0000155">
    <property type="term" value="F:phosphorelay sensor kinase activity"/>
    <property type="evidence" value="ECO:0007669"/>
    <property type="project" value="InterPro"/>
</dbReference>
<dbReference type="OrthoDB" id="9770795at2"/>
<dbReference type="CDD" id="cd00082">
    <property type="entry name" value="HisKA"/>
    <property type="match status" value="1"/>
</dbReference>
<evidence type="ECO:0000256" key="3">
    <source>
        <dbReference type="ARBA" id="ARBA00022553"/>
    </source>
</evidence>
<evidence type="ECO:0000256" key="4">
    <source>
        <dbReference type="ARBA" id="ARBA00022679"/>
    </source>
</evidence>
<dbReference type="EMBL" id="AYEU01000007">
    <property type="protein sequence ID" value="ESK50229.1"/>
    <property type="molecule type" value="Genomic_DNA"/>
</dbReference>
<keyword evidence="3" id="KW-0597">Phosphoprotein</keyword>
<evidence type="ECO:0000256" key="5">
    <source>
        <dbReference type="ARBA" id="ARBA00022777"/>
    </source>
</evidence>
<dbReference type="Pfam" id="PF02518">
    <property type="entry name" value="HATPase_c"/>
    <property type="match status" value="1"/>
</dbReference>
<dbReference type="HOGENOM" id="CLU_648347_0_0_6"/>
<gene>
    <name evidence="7" type="ORF">P255_02204</name>
</gene>
<dbReference type="STRING" id="396323.VH98_12195"/>
<organism evidence="7 8">
    <name type="scientific">Acinetobacter brisouii CIP 110357</name>
    <dbReference type="NCBI Taxonomy" id="1341683"/>
    <lineage>
        <taxon>Bacteria</taxon>
        <taxon>Pseudomonadati</taxon>
        <taxon>Pseudomonadota</taxon>
        <taxon>Gammaproteobacteria</taxon>
        <taxon>Moraxellales</taxon>
        <taxon>Moraxellaceae</taxon>
        <taxon>Acinetobacter</taxon>
    </lineage>
</organism>
<protein>
    <recommendedName>
        <fullName evidence="2">histidine kinase</fullName>
        <ecNumber evidence="2">2.7.13.3</ecNumber>
    </recommendedName>
</protein>
<proteinExistence type="predicted"/>
<dbReference type="Gene3D" id="1.10.287.130">
    <property type="match status" value="1"/>
</dbReference>
<dbReference type="GO" id="GO:0009927">
    <property type="term" value="F:histidine phosphotransfer kinase activity"/>
    <property type="evidence" value="ECO:0007669"/>
    <property type="project" value="TreeGrafter"/>
</dbReference>
<sequence>MQPKLLELNQADQMSDCKLSLLLGVTSPRNQIDIFLKMARRLLNVEFAAWSFHHEPYTWFVTKQGFQAYPENPELAAQLQACYTKDAVVISPKHPNYSKFSEHLKHHFLDHQRLLALNLVVNKNSIGQLVFFDQAADEFHSEDIEQIEVLLEAMLGYIELKFEHTELKEAYEQLSALNYSRTKFFQIIAHDLRAPFHGLLGFSDVLAEELDTLDHASIQNIASYLNDTAKSTYNLLENLLDWAMAEGGHFVYHPINFKLKQCSHIVMDVLSSLALKKTIRLVDQVPDDIRVFADINMLTSVLQNLTSNALKFTPVDGTGQVTINACAYGDQVQLSVTDTGLGMTEQQVQHVFEPRIKTSLKGTAGERGTGLGLVLCKRFVDLNHGEIRVTSKEGQGTTFTVILPKAQDEHSALALHQDQLAAH</sequence>
<dbReference type="InterPro" id="IPR036890">
    <property type="entry name" value="HATPase_C_sf"/>
</dbReference>
<dbReference type="Pfam" id="PF00512">
    <property type="entry name" value="HisKA"/>
    <property type="match status" value="1"/>
</dbReference>
<dbReference type="RefSeq" id="WP_004902163.1">
    <property type="nucleotide sequence ID" value="NZ_BBTI01000006.1"/>
</dbReference>
<dbReference type="PRINTS" id="PR00344">
    <property type="entry name" value="BCTRLSENSOR"/>
</dbReference>
<dbReference type="InterPro" id="IPR036097">
    <property type="entry name" value="HisK_dim/P_sf"/>
</dbReference>
<accession>V2VR97</accession>
<dbReference type="PATRIC" id="fig|1341683.3.peg.2178"/>
<dbReference type="InterPro" id="IPR003594">
    <property type="entry name" value="HATPase_dom"/>
</dbReference>
<dbReference type="SMART" id="SM00387">
    <property type="entry name" value="HATPase_c"/>
    <property type="match status" value="1"/>
</dbReference>
<reference evidence="7 8" key="1">
    <citation type="submission" date="2013-10" db="EMBL/GenBank/DDBJ databases">
        <title>The Genome Sequence of Acinetobacter brisouii CIP 110357.</title>
        <authorList>
            <consortium name="The Broad Institute Genomics Platform"/>
            <consortium name="The Broad Institute Genome Sequencing Center for Infectious Disease"/>
            <person name="Cerqueira G."/>
            <person name="Feldgarden M."/>
            <person name="Courvalin P."/>
            <person name="Grillot-Courvalin C."/>
            <person name="Clermont D."/>
            <person name="Rocha E."/>
            <person name="Yoon E.-J."/>
            <person name="Nemec A."/>
            <person name="Young S.K."/>
            <person name="Zeng Q."/>
            <person name="Gargeya S."/>
            <person name="Fitzgerald M."/>
            <person name="Abouelleil A."/>
            <person name="Alvarado L."/>
            <person name="Berlin A.M."/>
            <person name="Chapman S.B."/>
            <person name="Gainer-Dewar J."/>
            <person name="Goldberg J."/>
            <person name="Gnerre S."/>
            <person name="Griggs A."/>
            <person name="Gujja S."/>
            <person name="Hansen M."/>
            <person name="Howarth C."/>
            <person name="Imamovic A."/>
            <person name="Ireland A."/>
            <person name="Larimer J."/>
            <person name="McCowan C."/>
            <person name="Murphy C."/>
            <person name="Pearson M."/>
            <person name="Poon T.W."/>
            <person name="Priest M."/>
            <person name="Roberts A."/>
            <person name="Saif S."/>
            <person name="Shea T."/>
            <person name="Sykes S."/>
            <person name="Wortman J."/>
            <person name="Nusbaum C."/>
            <person name="Birren B."/>
        </authorList>
    </citation>
    <scope>NUCLEOTIDE SEQUENCE [LARGE SCALE GENOMIC DNA]</scope>
    <source>
        <strain evidence="7 8">CIP 110357</strain>
    </source>
</reference>
<feature type="domain" description="Histidine kinase" evidence="6">
    <location>
        <begin position="187"/>
        <end position="407"/>
    </location>
</feature>
<dbReference type="Gene3D" id="3.30.565.10">
    <property type="entry name" value="Histidine kinase-like ATPase, C-terminal domain"/>
    <property type="match status" value="1"/>
</dbReference>
<keyword evidence="8" id="KW-1185">Reference proteome</keyword>